<dbReference type="Proteomes" id="UP000559256">
    <property type="component" value="Unassembled WGS sequence"/>
</dbReference>
<keyword evidence="2" id="KW-0802">TPR repeat</keyword>
<dbReference type="GO" id="GO:0006620">
    <property type="term" value="P:post-translational protein targeting to endoplasmic reticulum membrane"/>
    <property type="evidence" value="ECO:0007669"/>
    <property type="project" value="TreeGrafter"/>
</dbReference>
<dbReference type="PANTHER" id="PTHR45831">
    <property type="entry name" value="LD24721P"/>
    <property type="match status" value="1"/>
</dbReference>
<keyword evidence="4" id="KW-1185">Reference proteome</keyword>
<evidence type="ECO:0000313" key="3">
    <source>
        <dbReference type="EMBL" id="KAF5373730.1"/>
    </source>
</evidence>
<organism evidence="3 4">
    <name type="scientific">Tetrapyrgos nigripes</name>
    <dbReference type="NCBI Taxonomy" id="182062"/>
    <lineage>
        <taxon>Eukaryota</taxon>
        <taxon>Fungi</taxon>
        <taxon>Dikarya</taxon>
        <taxon>Basidiomycota</taxon>
        <taxon>Agaricomycotina</taxon>
        <taxon>Agaricomycetes</taxon>
        <taxon>Agaricomycetidae</taxon>
        <taxon>Agaricales</taxon>
        <taxon>Marasmiineae</taxon>
        <taxon>Marasmiaceae</taxon>
        <taxon>Tetrapyrgos</taxon>
    </lineage>
</organism>
<gene>
    <name evidence="3" type="ORF">D9758_000725</name>
</gene>
<dbReference type="SMART" id="SM00028">
    <property type="entry name" value="TPR"/>
    <property type="match status" value="2"/>
</dbReference>
<proteinExistence type="predicted"/>
<dbReference type="GO" id="GO:0072380">
    <property type="term" value="C:TRC complex"/>
    <property type="evidence" value="ECO:0007669"/>
    <property type="project" value="TreeGrafter"/>
</dbReference>
<dbReference type="OrthoDB" id="2423701at2759"/>
<dbReference type="InterPro" id="IPR047150">
    <property type="entry name" value="SGT"/>
</dbReference>
<reference evidence="3 4" key="1">
    <citation type="journal article" date="2020" name="ISME J.">
        <title>Uncovering the hidden diversity of litter-decomposition mechanisms in mushroom-forming fungi.</title>
        <authorList>
            <person name="Floudas D."/>
            <person name="Bentzer J."/>
            <person name="Ahren D."/>
            <person name="Johansson T."/>
            <person name="Persson P."/>
            <person name="Tunlid A."/>
        </authorList>
    </citation>
    <scope>NUCLEOTIDE SEQUENCE [LARGE SCALE GENOMIC DNA]</scope>
    <source>
        <strain evidence="3 4">CBS 291.85</strain>
    </source>
</reference>
<evidence type="ECO:0000313" key="4">
    <source>
        <dbReference type="Proteomes" id="UP000559256"/>
    </source>
</evidence>
<dbReference type="InterPro" id="IPR019734">
    <property type="entry name" value="TPR_rpt"/>
</dbReference>
<dbReference type="AlphaFoldDB" id="A0A8H5LXJ5"/>
<dbReference type="Gene3D" id="1.25.40.10">
    <property type="entry name" value="Tetratricopeptide repeat domain"/>
    <property type="match status" value="1"/>
</dbReference>
<dbReference type="SUPFAM" id="SSF48452">
    <property type="entry name" value="TPR-like"/>
    <property type="match status" value="1"/>
</dbReference>
<dbReference type="GO" id="GO:0060090">
    <property type="term" value="F:molecular adaptor activity"/>
    <property type="evidence" value="ECO:0007669"/>
    <property type="project" value="TreeGrafter"/>
</dbReference>
<evidence type="ECO:0000256" key="2">
    <source>
        <dbReference type="ARBA" id="ARBA00022803"/>
    </source>
</evidence>
<comment type="caution">
    <text evidence="3">The sequence shown here is derived from an EMBL/GenBank/DDBJ whole genome shotgun (WGS) entry which is preliminary data.</text>
</comment>
<dbReference type="EMBL" id="JAACJM010000003">
    <property type="protein sequence ID" value="KAF5373730.1"/>
    <property type="molecule type" value="Genomic_DNA"/>
</dbReference>
<dbReference type="PANTHER" id="PTHR45831:SF4">
    <property type="match status" value="1"/>
</dbReference>
<keyword evidence="1" id="KW-0677">Repeat</keyword>
<name>A0A8H5LXJ5_9AGAR</name>
<dbReference type="GO" id="GO:0016020">
    <property type="term" value="C:membrane"/>
    <property type="evidence" value="ECO:0007669"/>
    <property type="project" value="TreeGrafter"/>
</dbReference>
<protein>
    <submittedName>
        <fullName evidence="3">Uncharacterized protein</fullName>
    </submittedName>
</protein>
<evidence type="ECO:0000256" key="1">
    <source>
        <dbReference type="ARBA" id="ARBA00022737"/>
    </source>
</evidence>
<sequence>MSNANGSNGEEVARLKAIAGEHFKKKDFDKASQIYTEAIALDGKNAILWSNRAACRHSLKQYIGAAWDASKAIELDPEYTKAYGRLALAHDGLKQPWLSSRAWCEAIVTQKLPMWMMRDSMIRNTMRNVMEDAWRPESEQNEKTEYEANLYKAMKAWLMPMVTQLSSPWRSAYAARLMPNEGSCAEYISTAYDEFTKGLEMLTGEMKDDHIDKNCSGPYLYAPKSIVEQLTNAILLDQRVLDLSEIDNPRELEQRICGQAHFEAEIAGVVSWTKGTDLEKIMTESFLRMKQEGWVGDDTWATGLNCALSITIRTWVLSSAIHSQLLHSWDDELEFLPKAIKLIKMGRKEWLKKLKNRDLGVLDLKFLRQVQARYLHALFARHSMILRRTDVDDEALTTLKRMIREVAEEVILSCETDLPKERETKLNKLKYWAYPKGQALALKGFCLNHGDSKQATTKKDKERFLQEAAKAYIDAAECYPDDDEHHTWYLQTAVDIMVMSKTTPAIRVLEILDRIDKAMEAQYMLQNIRLQMNASLTRSELVHKRILVTPRGDVKIVPL</sequence>
<accession>A0A8H5LXJ5</accession>
<dbReference type="InterPro" id="IPR011990">
    <property type="entry name" value="TPR-like_helical_dom_sf"/>
</dbReference>